<evidence type="ECO:0000256" key="2">
    <source>
        <dbReference type="ARBA" id="ARBA00008650"/>
    </source>
</evidence>
<keyword evidence="7" id="KW-1185">Reference proteome</keyword>
<comment type="subcellular location">
    <subcellularLocation>
        <location evidence="1">Secreted</location>
    </subcellularLocation>
</comment>
<reference evidence="6" key="2">
    <citation type="submission" date="2025-09" db="UniProtKB">
        <authorList>
            <consortium name="Ensembl"/>
        </authorList>
    </citation>
    <scope>IDENTIFICATION</scope>
</reference>
<keyword evidence="3" id="KW-0964">Secreted</keyword>
<dbReference type="Gene3D" id="1.20.920.50">
    <property type="match status" value="1"/>
</dbReference>
<dbReference type="GO" id="GO:0005615">
    <property type="term" value="C:extracellular space"/>
    <property type="evidence" value="ECO:0007669"/>
    <property type="project" value="InterPro"/>
</dbReference>
<dbReference type="SUPFAM" id="SSF48201">
    <property type="entry name" value="Uteroglobin-like"/>
    <property type="match status" value="1"/>
</dbReference>
<name>A0A8C6IIR6_MUSSI</name>
<accession>A0A8C6IIR6</accession>
<dbReference type="InterPro" id="IPR016126">
    <property type="entry name" value="Secretoglobin"/>
</dbReference>
<dbReference type="InterPro" id="IPR035960">
    <property type="entry name" value="Secretoglobin_sf"/>
</dbReference>
<evidence type="ECO:0000313" key="7">
    <source>
        <dbReference type="Proteomes" id="UP000694415"/>
    </source>
</evidence>
<keyword evidence="4 5" id="KW-0732">Signal</keyword>
<evidence type="ECO:0000256" key="4">
    <source>
        <dbReference type="ARBA" id="ARBA00022729"/>
    </source>
</evidence>
<dbReference type="InterPro" id="IPR053723">
    <property type="entry name" value="Secretoglobin_Domain_sf"/>
</dbReference>
<dbReference type="Pfam" id="PF09252">
    <property type="entry name" value="Feld-I_B"/>
    <property type="match status" value="1"/>
</dbReference>
<dbReference type="AlphaFoldDB" id="A0A8C6IIR6"/>
<comment type="similarity">
    <text evidence="2">Belongs to the secretoglobin family.</text>
</comment>
<evidence type="ECO:0000256" key="5">
    <source>
        <dbReference type="SAM" id="SignalP"/>
    </source>
</evidence>
<proteinExistence type="inferred from homology"/>
<evidence type="ECO:0000256" key="3">
    <source>
        <dbReference type="ARBA" id="ARBA00022525"/>
    </source>
</evidence>
<feature type="chain" id="PRO_5034013791" evidence="5">
    <location>
        <begin position="24"/>
        <end position="115"/>
    </location>
</feature>
<reference evidence="6" key="1">
    <citation type="submission" date="2025-08" db="UniProtKB">
        <authorList>
            <consortium name="Ensembl"/>
        </authorList>
    </citation>
    <scope>IDENTIFICATION</scope>
</reference>
<evidence type="ECO:0000313" key="6">
    <source>
        <dbReference type="Ensembl" id="ENSMSIP00000037897.1"/>
    </source>
</evidence>
<evidence type="ECO:0000256" key="1">
    <source>
        <dbReference type="ARBA" id="ARBA00004613"/>
    </source>
</evidence>
<dbReference type="PANTHER" id="PTHR31708:SF1">
    <property type="entry name" value="ABPBG11-RELATED"/>
    <property type="match status" value="1"/>
</dbReference>
<dbReference type="PANTHER" id="PTHR31708">
    <property type="entry name" value="ABPBG26-RELATED"/>
    <property type="match status" value="1"/>
</dbReference>
<sequence>MKGTLLLLGLLVTGELSFQTTEACVPFFEGYASVVSGSRVWLYQELQAFDATAEEKVALEKIQDCYREERLRNILLEPKIMVIFCVPPLTHATDAVRLCICDKCNHYCMSVVLQL</sequence>
<organism evidence="6 7">
    <name type="scientific">Mus spicilegus</name>
    <name type="common">Mound-building mouse</name>
    <dbReference type="NCBI Taxonomy" id="10103"/>
    <lineage>
        <taxon>Eukaryota</taxon>
        <taxon>Metazoa</taxon>
        <taxon>Chordata</taxon>
        <taxon>Craniata</taxon>
        <taxon>Vertebrata</taxon>
        <taxon>Euteleostomi</taxon>
        <taxon>Mammalia</taxon>
        <taxon>Eutheria</taxon>
        <taxon>Euarchontoglires</taxon>
        <taxon>Glires</taxon>
        <taxon>Rodentia</taxon>
        <taxon>Myomorpha</taxon>
        <taxon>Muroidea</taxon>
        <taxon>Muridae</taxon>
        <taxon>Murinae</taxon>
        <taxon>Mus</taxon>
        <taxon>Mus</taxon>
    </lineage>
</organism>
<dbReference type="GeneTree" id="ENSGT00900000141269"/>
<dbReference type="Proteomes" id="UP000694415">
    <property type="component" value="Unplaced"/>
</dbReference>
<dbReference type="InterPro" id="IPR015332">
    <property type="entry name" value="CH2-like"/>
</dbReference>
<dbReference type="CDD" id="cd00633">
    <property type="entry name" value="Secretoglobin"/>
    <property type="match status" value="1"/>
</dbReference>
<dbReference type="Ensembl" id="ENSMSIT00000047826.1">
    <property type="protein sequence ID" value="ENSMSIP00000037897.1"/>
    <property type="gene ID" value="ENSMSIG00000031567.1"/>
</dbReference>
<protein>
    <submittedName>
        <fullName evidence="6">Uncharacterized protein</fullName>
    </submittedName>
</protein>
<feature type="signal peptide" evidence="5">
    <location>
        <begin position="1"/>
        <end position="23"/>
    </location>
</feature>